<dbReference type="InterPro" id="IPR059000">
    <property type="entry name" value="ATPase_P-type_domA"/>
</dbReference>
<feature type="transmembrane region" description="Helical" evidence="8">
    <location>
        <begin position="69"/>
        <end position="88"/>
    </location>
</feature>
<dbReference type="Gene3D" id="3.40.50.1000">
    <property type="entry name" value="HAD superfamily/HAD-like"/>
    <property type="match status" value="1"/>
</dbReference>
<dbReference type="NCBIfam" id="TIGR01494">
    <property type="entry name" value="ATPase_P-type"/>
    <property type="match status" value="2"/>
</dbReference>
<dbReference type="InterPro" id="IPR023299">
    <property type="entry name" value="ATPase_P-typ_cyto_dom_N"/>
</dbReference>
<dbReference type="InterPro" id="IPR023214">
    <property type="entry name" value="HAD_sf"/>
</dbReference>
<sequence length="695" mass="72993">MSTPDHGHDPGQPHAPNGSPTTLTPTAPTTPTGDHAHGSARWELGFSIAAGVTYAGGMIAQFALGLPMVGWPLAFFLATYFFGGFFTIRTAISSTLRGKFEVDFLMLVAAVGAALIGRWAEGAVLLFLFSLGHALEEYALSRASKSIEALAELAPRHALVRRGDTEPVEVPVEELVVGDIVVIRPNSRIPSDGFVISGMSAVDQSAVTGESIPVEKEPVADPQRTMHTIDTLPAANRVFAGTVNGSGVLEIEVTATAADSTLSKVVELVRTADQAASPTQQFIDRFQRWYVPAVILGVIATLLVSMFVFAQPFSDAFYLAMTVLVAASPCALAIATPAAVLAGVARAARAGVLVKGGAPLETLGRVEAIAFDKTGTLTWGAPRVTSLVPADDTSESELIPTLVSVESLSDHPLAAAIVRDLAPRVPETGRLVATDLSALTGRGITATIDGERVEIGNLRMFDEQQLELPSSLAKAYAEARDSGQTLMIVRRGDRFLGVVGVMDASRAESAQVLNALRDTGVGHLVMISGDNQRVADAVGQEVGVDTAIGELLPEDKVTHITSLAKTYRPIAMIGDGVNDAPAMARADVGIAMGAAGSTVALETCDIALMSDDLGRIPFAVRLSRAASRIIRQNLIASLAIVVFLIIATFLGLNIGAVVLIHEGSTLIVVANALRLLNFQKGQEHAGIDHEEKPTH</sequence>
<feature type="compositionally biased region" description="Low complexity" evidence="9">
    <location>
        <begin position="20"/>
        <end position="32"/>
    </location>
</feature>
<dbReference type="EMBL" id="JRNE01000017">
    <property type="protein sequence ID" value="KGF18525.1"/>
    <property type="molecule type" value="Genomic_DNA"/>
</dbReference>
<evidence type="ECO:0000256" key="6">
    <source>
        <dbReference type="ARBA" id="ARBA00022989"/>
    </source>
</evidence>
<dbReference type="InterPro" id="IPR051014">
    <property type="entry name" value="Cation_Transport_ATPase_IB"/>
</dbReference>
<keyword evidence="6 8" id="KW-1133">Transmembrane helix</keyword>
<dbReference type="GO" id="GO:0046872">
    <property type="term" value="F:metal ion binding"/>
    <property type="evidence" value="ECO:0007669"/>
    <property type="project" value="UniProtKB-KW"/>
</dbReference>
<dbReference type="Gene3D" id="2.70.150.10">
    <property type="entry name" value="Calcium-transporting ATPase, cytoplasmic transduction domain A"/>
    <property type="match status" value="1"/>
</dbReference>
<dbReference type="InterPro" id="IPR044492">
    <property type="entry name" value="P_typ_ATPase_HD_dom"/>
</dbReference>
<dbReference type="eggNOG" id="COG2217">
    <property type="taxonomic scope" value="Bacteria"/>
</dbReference>
<accession>A0A095Y7X2</accession>
<dbReference type="Pfam" id="PF00702">
    <property type="entry name" value="Hydrolase"/>
    <property type="match status" value="1"/>
</dbReference>
<organism evidence="11 12">
    <name type="scientific">Corynebacterium freneyi DNF00450</name>
    <dbReference type="NCBI Taxonomy" id="1287475"/>
    <lineage>
        <taxon>Bacteria</taxon>
        <taxon>Bacillati</taxon>
        <taxon>Actinomycetota</taxon>
        <taxon>Actinomycetes</taxon>
        <taxon>Mycobacteriales</taxon>
        <taxon>Corynebacteriaceae</taxon>
        <taxon>Corynebacterium</taxon>
    </lineage>
</organism>
<evidence type="ECO:0000313" key="12">
    <source>
        <dbReference type="Proteomes" id="UP000029548"/>
    </source>
</evidence>
<dbReference type="GO" id="GO:0005886">
    <property type="term" value="C:plasma membrane"/>
    <property type="evidence" value="ECO:0007669"/>
    <property type="project" value="UniProtKB-SubCell"/>
</dbReference>
<dbReference type="GO" id="GO:0019829">
    <property type="term" value="F:ATPase-coupled monoatomic cation transmembrane transporter activity"/>
    <property type="evidence" value="ECO:0007669"/>
    <property type="project" value="InterPro"/>
</dbReference>
<dbReference type="GO" id="GO:0016887">
    <property type="term" value="F:ATP hydrolysis activity"/>
    <property type="evidence" value="ECO:0007669"/>
    <property type="project" value="InterPro"/>
</dbReference>
<dbReference type="PRINTS" id="PR00120">
    <property type="entry name" value="HATPASE"/>
</dbReference>
<proteinExistence type="inferred from homology"/>
<keyword evidence="5" id="KW-1278">Translocase</keyword>
<reference evidence="11 12" key="1">
    <citation type="submission" date="2014-07" db="EMBL/GenBank/DDBJ databases">
        <authorList>
            <person name="McCorrison J."/>
            <person name="Sanka R."/>
            <person name="Torralba M."/>
            <person name="Gillis M."/>
            <person name="Haft D.H."/>
            <person name="Methe B."/>
            <person name="Sutton G."/>
            <person name="Nelson K.E."/>
        </authorList>
    </citation>
    <scope>NUCLEOTIDE SEQUENCE [LARGE SCALE GENOMIC DNA]</scope>
    <source>
        <strain evidence="11 12">DNF00450</strain>
    </source>
</reference>
<keyword evidence="8" id="KW-1003">Cell membrane</keyword>
<feature type="transmembrane region" description="Helical" evidence="8">
    <location>
        <begin position="634"/>
        <end position="660"/>
    </location>
</feature>
<evidence type="ECO:0000256" key="3">
    <source>
        <dbReference type="ARBA" id="ARBA00022692"/>
    </source>
</evidence>
<keyword evidence="3 8" id="KW-0812">Transmembrane</keyword>
<dbReference type="InterPro" id="IPR018303">
    <property type="entry name" value="ATPase_P-typ_P_site"/>
</dbReference>
<evidence type="ECO:0000256" key="8">
    <source>
        <dbReference type="RuleBase" id="RU362081"/>
    </source>
</evidence>
<dbReference type="Proteomes" id="UP000029548">
    <property type="component" value="Unassembled WGS sequence"/>
</dbReference>
<dbReference type="InterPro" id="IPR001757">
    <property type="entry name" value="P_typ_ATPase"/>
</dbReference>
<dbReference type="SFLD" id="SFLDS00003">
    <property type="entry name" value="Haloacid_Dehalogenase"/>
    <property type="match status" value="1"/>
</dbReference>
<dbReference type="PROSITE" id="PS00154">
    <property type="entry name" value="ATPASE_E1_E2"/>
    <property type="match status" value="1"/>
</dbReference>
<keyword evidence="7 8" id="KW-0472">Membrane</keyword>
<feature type="transmembrane region" description="Helical" evidence="8">
    <location>
        <begin position="316"/>
        <end position="345"/>
    </location>
</feature>
<feature type="transmembrane region" description="Helical" evidence="8">
    <location>
        <begin position="44"/>
        <end position="63"/>
    </location>
</feature>
<feature type="domain" description="P-type ATPase A" evidence="10">
    <location>
        <begin position="152"/>
        <end position="269"/>
    </location>
</feature>
<keyword evidence="8" id="KW-0547">Nucleotide-binding</keyword>
<evidence type="ECO:0000256" key="1">
    <source>
        <dbReference type="ARBA" id="ARBA00004651"/>
    </source>
</evidence>
<comment type="subcellular location">
    <subcellularLocation>
        <location evidence="1">Cell membrane</location>
        <topology evidence="1">Multi-pass membrane protein</topology>
    </subcellularLocation>
</comment>
<dbReference type="InterPro" id="IPR036412">
    <property type="entry name" value="HAD-like_sf"/>
</dbReference>
<dbReference type="SFLD" id="SFLDF00027">
    <property type="entry name" value="p-type_atpase"/>
    <property type="match status" value="1"/>
</dbReference>
<evidence type="ECO:0000259" key="10">
    <source>
        <dbReference type="Pfam" id="PF00122"/>
    </source>
</evidence>
<comment type="similarity">
    <text evidence="2 8">Belongs to the cation transport ATPase (P-type) (TC 3.A.3) family. Type IB subfamily.</text>
</comment>
<dbReference type="Pfam" id="PF00122">
    <property type="entry name" value="E1-E2_ATPase"/>
    <property type="match status" value="1"/>
</dbReference>
<dbReference type="SUPFAM" id="SSF81665">
    <property type="entry name" value="Calcium ATPase, transmembrane domain M"/>
    <property type="match status" value="1"/>
</dbReference>
<protein>
    <submittedName>
        <fullName evidence="11">ATPase</fullName>
    </submittedName>
</protein>
<dbReference type="PROSITE" id="PS01229">
    <property type="entry name" value="COF_2"/>
    <property type="match status" value="1"/>
</dbReference>
<evidence type="ECO:0000256" key="7">
    <source>
        <dbReference type="ARBA" id="ARBA00023136"/>
    </source>
</evidence>
<comment type="caution">
    <text evidence="11">The sequence shown here is derived from an EMBL/GenBank/DDBJ whole genome shotgun (WGS) entry which is preliminary data.</text>
</comment>
<dbReference type="SUPFAM" id="SSF56784">
    <property type="entry name" value="HAD-like"/>
    <property type="match status" value="1"/>
</dbReference>
<name>A0A095Y7X2_9CORY</name>
<evidence type="ECO:0000256" key="4">
    <source>
        <dbReference type="ARBA" id="ARBA00022723"/>
    </source>
</evidence>
<dbReference type="PRINTS" id="PR00119">
    <property type="entry name" value="CATATPASE"/>
</dbReference>
<evidence type="ECO:0000256" key="2">
    <source>
        <dbReference type="ARBA" id="ARBA00006024"/>
    </source>
</evidence>
<dbReference type="SUPFAM" id="SSF81653">
    <property type="entry name" value="Calcium ATPase, transduction domain A"/>
    <property type="match status" value="1"/>
</dbReference>
<gene>
    <name evidence="11" type="ORF">HMPREF1650_01415</name>
</gene>
<dbReference type="GO" id="GO:0005524">
    <property type="term" value="F:ATP binding"/>
    <property type="evidence" value="ECO:0007669"/>
    <property type="project" value="UniProtKB-UniRule"/>
</dbReference>
<evidence type="ECO:0000313" key="11">
    <source>
        <dbReference type="EMBL" id="KGF18525.1"/>
    </source>
</evidence>
<feature type="region of interest" description="Disordered" evidence="9">
    <location>
        <begin position="1"/>
        <end position="36"/>
    </location>
</feature>
<dbReference type="NCBIfam" id="TIGR01525">
    <property type="entry name" value="ATPase-IB_hvy"/>
    <property type="match status" value="1"/>
</dbReference>
<feature type="transmembrane region" description="Helical" evidence="8">
    <location>
        <begin position="289"/>
        <end position="310"/>
    </location>
</feature>
<dbReference type="SFLD" id="SFLDG00002">
    <property type="entry name" value="C1.7:_P-type_atpase_like"/>
    <property type="match status" value="1"/>
</dbReference>
<dbReference type="RefSeq" id="WP_035120003.1">
    <property type="nucleotide sequence ID" value="NZ_JRNE01000017.1"/>
</dbReference>
<dbReference type="Gene3D" id="3.40.1110.10">
    <property type="entry name" value="Calcium-transporting ATPase, cytoplasmic domain N"/>
    <property type="match status" value="1"/>
</dbReference>
<dbReference type="PANTHER" id="PTHR48085">
    <property type="entry name" value="CADMIUM/ZINC-TRANSPORTING ATPASE HMA2-RELATED"/>
    <property type="match status" value="1"/>
</dbReference>
<evidence type="ECO:0000256" key="5">
    <source>
        <dbReference type="ARBA" id="ARBA00022967"/>
    </source>
</evidence>
<dbReference type="PANTHER" id="PTHR48085:SF5">
    <property type="entry name" value="CADMIUM_ZINC-TRANSPORTING ATPASE HMA4-RELATED"/>
    <property type="match status" value="1"/>
</dbReference>
<dbReference type="AlphaFoldDB" id="A0A095Y7X2"/>
<keyword evidence="8" id="KW-0067">ATP-binding</keyword>
<feature type="compositionally biased region" description="Basic and acidic residues" evidence="9">
    <location>
        <begin position="1"/>
        <end position="11"/>
    </location>
</feature>
<dbReference type="InterPro" id="IPR008250">
    <property type="entry name" value="ATPase_P-typ_transduc_dom_A_sf"/>
</dbReference>
<dbReference type="InterPro" id="IPR027256">
    <property type="entry name" value="P-typ_ATPase_IB"/>
</dbReference>
<evidence type="ECO:0000256" key="9">
    <source>
        <dbReference type="SAM" id="MobiDB-lite"/>
    </source>
</evidence>
<keyword evidence="4 8" id="KW-0479">Metal-binding</keyword>
<dbReference type="InterPro" id="IPR023298">
    <property type="entry name" value="ATPase_P-typ_TM_dom_sf"/>
</dbReference>